<sequence>MRKQTRPFAVEIKRTKGSRQPSPFLDLPKEPAAPSGESRQASAALLLSPSEPAGSAPRILESTAPGWSPPPAPEAARPKRGRPPKARTQTAAEALATEDVEPAEHPSADADEALTTVAGIEAGEIVDDDLAEDDLSEAAEDFSGTGDEAPVAIVARRRPRRAVEGHIGNRWKRHLPRWKR</sequence>
<evidence type="ECO:0000313" key="3">
    <source>
        <dbReference type="Proteomes" id="UP001139035"/>
    </source>
</evidence>
<dbReference type="EMBL" id="JAJUWU010000026">
    <property type="protein sequence ID" value="MCE7030588.1"/>
    <property type="molecule type" value="Genomic_DNA"/>
</dbReference>
<protein>
    <submittedName>
        <fullName evidence="2">Uncharacterized protein</fullName>
    </submittedName>
</protein>
<comment type="caution">
    <text evidence="2">The sequence shown here is derived from an EMBL/GenBank/DDBJ whole genome shotgun (WGS) entry which is preliminary data.</text>
</comment>
<gene>
    <name evidence="2" type="ORF">LZD57_21590</name>
</gene>
<proteinExistence type="predicted"/>
<evidence type="ECO:0000256" key="1">
    <source>
        <dbReference type="SAM" id="MobiDB-lite"/>
    </source>
</evidence>
<keyword evidence="3" id="KW-1185">Reference proteome</keyword>
<name>A0A9X1P7A2_9HYPH</name>
<reference evidence="2" key="1">
    <citation type="submission" date="2022-01" db="EMBL/GenBank/DDBJ databases">
        <title>Jiella avicenniae sp. nov., a novel endophytic bacterium isolated from bark of Avicennia marina.</title>
        <authorList>
            <person name="Tuo L."/>
        </authorList>
    </citation>
    <scope>NUCLEOTIDE SEQUENCE</scope>
    <source>
        <strain evidence="2">CBK1P-4</strain>
    </source>
</reference>
<evidence type="ECO:0000313" key="2">
    <source>
        <dbReference type="EMBL" id="MCE7030588.1"/>
    </source>
</evidence>
<dbReference type="Proteomes" id="UP001139035">
    <property type="component" value="Unassembled WGS sequence"/>
</dbReference>
<dbReference type="RefSeq" id="WP_233721663.1">
    <property type="nucleotide sequence ID" value="NZ_JAJUWU010000026.1"/>
</dbReference>
<accession>A0A9X1P7A2</accession>
<organism evidence="2 3">
    <name type="scientific">Jiella avicenniae</name>
    <dbReference type="NCBI Taxonomy" id="2907202"/>
    <lineage>
        <taxon>Bacteria</taxon>
        <taxon>Pseudomonadati</taxon>
        <taxon>Pseudomonadota</taxon>
        <taxon>Alphaproteobacteria</taxon>
        <taxon>Hyphomicrobiales</taxon>
        <taxon>Aurantimonadaceae</taxon>
        <taxon>Jiella</taxon>
    </lineage>
</organism>
<feature type="region of interest" description="Disordered" evidence="1">
    <location>
        <begin position="1"/>
        <end position="111"/>
    </location>
</feature>
<dbReference type="AlphaFoldDB" id="A0A9X1P7A2"/>